<evidence type="ECO:0000256" key="1">
    <source>
        <dbReference type="ARBA" id="ARBA00001957"/>
    </source>
</evidence>
<comment type="similarity">
    <text evidence="2">Belongs to the ATP-dependent AMP-binding enzyme family.</text>
</comment>
<dbReference type="NCBIfam" id="TIGR01720">
    <property type="entry name" value="NRPS-para261"/>
    <property type="match status" value="1"/>
</dbReference>
<evidence type="ECO:0000256" key="3">
    <source>
        <dbReference type="ARBA" id="ARBA00022450"/>
    </source>
</evidence>
<keyword evidence="6" id="KW-0045">Antibiotic biosynthesis</keyword>
<dbReference type="Pfam" id="PF00501">
    <property type="entry name" value="AMP-binding"/>
    <property type="match status" value="4"/>
</dbReference>
<dbReference type="Gene3D" id="3.30.559.30">
    <property type="entry name" value="Nonribosomal peptide synthetase, condensation domain"/>
    <property type="match status" value="5"/>
</dbReference>
<protein>
    <submittedName>
        <fullName evidence="9">Amino acid adenylation domain-containing protein</fullName>
    </submittedName>
</protein>
<dbReference type="GO" id="GO:0044550">
    <property type="term" value="P:secondary metabolite biosynthetic process"/>
    <property type="evidence" value="ECO:0007669"/>
    <property type="project" value="UniProtKB-ARBA"/>
</dbReference>
<evidence type="ECO:0000256" key="2">
    <source>
        <dbReference type="ARBA" id="ARBA00006432"/>
    </source>
</evidence>
<dbReference type="PROSITE" id="PS50075">
    <property type="entry name" value="CARRIER"/>
    <property type="match status" value="4"/>
</dbReference>
<evidence type="ECO:0000256" key="7">
    <source>
        <dbReference type="SAM" id="MobiDB-lite"/>
    </source>
</evidence>
<dbReference type="PANTHER" id="PTHR45527">
    <property type="entry name" value="NONRIBOSOMAL PEPTIDE SYNTHETASE"/>
    <property type="match status" value="1"/>
</dbReference>
<evidence type="ECO:0000259" key="8">
    <source>
        <dbReference type="PROSITE" id="PS50075"/>
    </source>
</evidence>
<keyword evidence="4" id="KW-0597">Phosphoprotein</keyword>
<dbReference type="CDD" id="cd19540">
    <property type="entry name" value="LCL_NRPS-like"/>
    <property type="match status" value="3"/>
</dbReference>
<dbReference type="SUPFAM" id="SSF52777">
    <property type="entry name" value="CoA-dependent acyltransferases"/>
    <property type="match status" value="10"/>
</dbReference>
<dbReference type="FunFam" id="3.40.50.980:FF:000001">
    <property type="entry name" value="Non-ribosomal peptide synthetase"/>
    <property type="match status" value="2"/>
</dbReference>
<dbReference type="Gene3D" id="3.40.50.12780">
    <property type="entry name" value="N-terminal domain of ligase-like"/>
    <property type="match status" value="1"/>
</dbReference>
<dbReference type="InterPro" id="IPR000873">
    <property type="entry name" value="AMP-dep_synth/lig_dom"/>
</dbReference>
<proteinExistence type="inferred from homology"/>
<dbReference type="InterPro" id="IPR006162">
    <property type="entry name" value="Ppantetheine_attach_site"/>
</dbReference>
<dbReference type="Gene3D" id="1.10.1200.10">
    <property type="entry name" value="ACP-like"/>
    <property type="match status" value="4"/>
</dbReference>
<dbReference type="FunFam" id="3.30.559.30:FF:000001">
    <property type="entry name" value="Non-ribosomal peptide synthetase"/>
    <property type="match status" value="1"/>
</dbReference>
<dbReference type="InterPro" id="IPR045851">
    <property type="entry name" value="AMP-bd_C_sf"/>
</dbReference>
<dbReference type="FunFam" id="3.30.300.30:FF:000010">
    <property type="entry name" value="Enterobactin synthetase component F"/>
    <property type="match status" value="3"/>
</dbReference>
<dbReference type="Gene3D" id="3.30.559.10">
    <property type="entry name" value="Chloramphenicol acetyltransferase-like domain"/>
    <property type="match status" value="5"/>
</dbReference>
<feature type="region of interest" description="Disordered" evidence="7">
    <location>
        <begin position="953"/>
        <end position="977"/>
    </location>
</feature>
<gene>
    <name evidence="9" type="ORF">CP980_28415</name>
</gene>
<feature type="domain" description="Carrier" evidence="8">
    <location>
        <begin position="3096"/>
        <end position="3171"/>
    </location>
</feature>
<keyword evidence="3" id="KW-0596">Phosphopantetheine</keyword>
<dbReference type="PROSITE" id="PS00012">
    <property type="entry name" value="PHOSPHOPANTETHEINE"/>
    <property type="match status" value="2"/>
</dbReference>
<dbReference type="InterPro" id="IPR010060">
    <property type="entry name" value="NRPS_synth"/>
</dbReference>
<dbReference type="FunFam" id="1.10.1200.10:FF:000016">
    <property type="entry name" value="Non-ribosomal peptide synthase"/>
    <property type="match status" value="1"/>
</dbReference>
<dbReference type="CDD" id="cd12117">
    <property type="entry name" value="A_NRPS_Srf_like"/>
    <property type="match status" value="1"/>
</dbReference>
<dbReference type="GO" id="GO:0017000">
    <property type="term" value="P:antibiotic biosynthetic process"/>
    <property type="evidence" value="ECO:0007669"/>
    <property type="project" value="UniProtKB-KW"/>
</dbReference>
<dbReference type="NCBIfam" id="TIGR01733">
    <property type="entry name" value="AA-adenyl-dom"/>
    <property type="match status" value="4"/>
</dbReference>
<dbReference type="InterPro" id="IPR001242">
    <property type="entry name" value="Condensation_dom"/>
</dbReference>
<accession>A0A5J6JFF9</accession>
<feature type="domain" description="Carrier" evidence="8">
    <location>
        <begin position="2035"/>
        <end position="2110"/>
    </location>
</feature>
<sequence>MDRSQSFADGEQNFPLTGAQSGVWFASQVDPDSPIFRAAEYLEIHGPVDPSLFEQALRQVFAEADALHIRFLDTEDGPRQVVGPPPSWQLETVDVSGEPDPRRAAEEWMGRDLRRRIDLTESSLFTYALFRVGEERWFWYHAYHHILLDGVGAALLVRRVADVYSALSAGTAPEPTPFASVHTLLDADFAYRGSEDFQRDRAFWRERFADRPDPIALSPRPLRASAEFVRHTAHLPQDVQRDLTTVAERVGVARSRIVIAATAAFLHRVTGLTDVVLGLPVTGRHDAQARLAPGMVANVLPLRVTVTPGTSVGELLAGTRDALRGLVSHQRYRGEDLRRDLGLPHDYRRFFGPIVNVVPFDYDLRFAGSRSDAHNMSLRLIEDLTICVYDRADGSPIRVDFDIHPELYRDDEAAAVQQRYLEFIGRVARALGEPGTPVGRLALLGDDETGALVPAMPAPAGPAESRPTLPGLFEEQVRTSPAAPAVEYAGTVLDYAELNRRANRLAHALIARGVGPEDRVALLLPRSPQFVVATLAVAKAGAAYVPVDPAYPADRIAYVLQDAAPAAVLADSGTAAVAEAAGCPPIRLDDPTVVRDLAGRPESDPADRDRTAPLTVAHPAYVIYTSGSTGRPKGVVVTHHGIPGLAEACVRRLEIRPGSRVLQFAAMGFDATIAELCMALLASATLVLAPSERLMPGDALASFTREARITHALLPPSSLAVMNAEGDLPSDMNLFVGGEATSAELASRWSPGRLLVNAYGPTETTVCATMSDALDGDGEPPIGRPLDGTRVHVLDGALHPVPPGVAGELYVAGCGLARGYLNRSALTAERFVADPFGLPGERMYRTGDLVRRRSDGTLEFVGRADEQVKIRGYRVELGEVEAALLRLPGVGQAAATVDRDATGAPSLAAYVVPADGGLDPAGLREQVAMTLPGHLVPASFTVLDAIPVTANGKTDRAALPRPGAPDGDRARRAPRTPREQTLCEIFAESLGVDSVGIDDDFFALGGHSLLAARMSRRIRVALGVECGVEAVFSAPTVARLAELLVDPAADVPAIAPVPRDGVLELSHAQRRLWFLHQLETSRAAYNIPLVLTLTGELDQAALESALGDLADRHETLRTVYRESDGVPVQRILAPGTRPALTTETVTDAELSGRLAAAVASPFDLSAEPPLKGVLFVLEPGRHVLLLLLHHIAADGDSLAPLLRDLLAAYDARRAGRPLHLPPPAVQYADYAAWQHRVLGSEQDPNSRAAQQLGYWTQRLDGLPESLDLPFDHPLPPAGDAPAGLVTLDLNPELHRHVGELARSSSTSVFIVVQAALAALLTRLGAGTDIAVGVPVSVRDDDALEELVGFFTNTLVLRTDTAGNPTFRELLARVRQGSLGDYGHQDLPFERLVEVLNPTRSMARHPLFQVMLAMDSAQRRLPELAGLDLGLLDVATGSAKVDLSFNVREDPAAAGGAGGVLIALEYRSDVFERATAESLLARLGRLISVVAEAPDTRIGSAPILAAEETRRLLEEWNETAAAESLVDVVGRVRAVAAERPDAVAVTDDDGEVTYRELMARVDSLAGRLRSRGAGPESVVAVLAERGAPAATAFLGILAAGAAYLPLDTRAPVGRTAALLSDAHARWLLAGPGCHEAASAAARAADPEPEVLRLDAAGAAPAADTAAPAPGQLAYVIFTSGSTGRPKGAMVHHRGMNNHLLAKVDDLGLTAQDTVVQNAPLTFDVSVWQMIAPLVVGGRVLAVGNGLAADAPGLFRRAAHEGVTVLEVVPSVLRAALDAWDEGTELPALPALRLLVVTGEELPGALCRRWFARFEDVPLVNAYGPTECSDDVTHALITAQATRDGRTTAPIGRPVRNTLLYVLSDELQPVPAGITGDLYVAGAGVGRGYLDDPGRTAAAFVADPFGADGSVMYRTGDRVRHRPDGQLEFLGRRDAQVKIRGQRIELGEVEAQLRAREGVTDAVALVVTAPGGHRQLAGYVVGTEDVRSVREALAAVLPEHMVPSVLVPLPALPLTPNGKVDRKALPVPDFAAGGFREPRTAEEEILRGMFAQLLGVDGVGIDDNFFALGGHSLLATRLMARVRAVFGADLGVAALFASPTVAGLAAQLPAAGRVGRGLARTERPELVPLSYAQRGLWFINRLDPADGTYNIPLVVRLSGPLDTAALATAVGSVAARHESLRTVFPEQHGVPRQLVLDPSEARPVLPVVDAAGQDVDALIAQEAGRGFDVTCELPLRARLLVLGPLEHVLVVVTHHIASDGWSTAPLARDLSTAYAAALEGREPAWAPLLVQYPDHALWQHGRLGDETDPDSALSRQLTYWTEALDGLPEEIALPADRPRPAVPSGRGGLVPFELPAEAHRAVLRLARTRGVTVFMVLHAALTALLTRLGAGADIPVGGSVSGRSDEALDDLVGFFVNSLVLRVDTAGDPTFGELLERTRAADIAAFAHQDLPFERLVEALNPRRSLSRHPLFQVKLVLQNLARPEPEFPGLKAEVEQVDPDMAKFDLLFSVAERFDERGEPAGMEAAAGYSADRFDRSTVHALTGRFVRLLQVALADPDRPVSGLPVLDDRERHELLTVRTGTAYEVPDATLPQLFEAQAARTPHSPAVVCGELELTYEQLNARANRLARLLIDRGAVAGSLVALALPRSAQAVTVMLAVGKAGAAYLPLDPEHPGERVAVLLEDARPALLVTTEDVLAAAPHLAERSGQLLVVDRAEVVNALAQHSGTDIRDSDRPVPTDPSDAAYVVYTSGTTGTPKGVVVEQRSVAEYALRAAAAYPGLRGRTLLHSPLSFDLGLTTLYGTLVVGGCLYVADLEERLAVPGGLTFLKVTPSHLPLLDSLPDACSPSVELMTGGEALHGEQLAAWRDRHPGVTVINHYGPTETTIGVLDHRVPAGDALPEGPVPLGRPMWNTRAYVLDAMLRPVPDGVAGELYIAGTGLARGYLGRPAATAERFVPDPYGPASARMYRTGDQVRWTSAGTLEYVGRADQQVKLRGFRIEPGEVESALLRALGVRQALALVREDEPGDQRLVAYAVPETGAHVTPDALRAHLSDTLPEYMVPTAVVVLDRLPLTANGKTDRTALPAPEYGTSAVTRAPRTPEEEILCGLFADVLGTDRVGIDDDFFVLGGHSLLAMRLLSRIASTLGVRVGVKSIFNSPTVAGIAALLTSPDEARPPLVPADRGDLVPLSFAQRRLWFLNRLEGPSATYNVPLVLHITGEIDRPALRAALRDVVGRHESLRTVFPESDGKPSQRVLGPDAGAPVLEESAVRPEQLSEAITETVTAGFDLVEQPPLRTRLLTAGDRAVLVVVMHHIASDGWSLTPLLRDLSQAYASRRGGGAPAWTPLPVQYADYTLWQHELLGDAADPDSQLSRQLGHWKAALDGLPEELDLPTDRPRPEAASYRGANVPVALGAGTHAGLMALARANGVSAFMVLQAGLAALLTRLGAGTDIPLGTPVAGRTDDALDELVGFFVNTLVLRTDTGGNPTFRELLARVREVDLAAYTHQDLPFERLVEELNPVRSLARHPLFQIMLILHNTGRPEVDLSGLDVSAEGAEAAVAKFDLSVSLWERYTGDGAADGVLGQIEYAEDLFDRSTVEALAARFQRLLAGAVAEPDLPIGSLDVLGDEERHELLVVRNDTAHELPDVSLPELFRQQVARAPHDLALVCGALELTYEQLDARSDRVARALRDRGVRPEDRVALLLGGRADNVVATIAVAKAGAVYVPLDGRSPQARLRHILHGTGSVVVLSDRTVSALIPDTSAAIVLIDDLELAEPGRADRVGVTVHPDQLAYIMFTSGSTGEPKGVAVTHRNVVGLVKDRWWALRAGDRQLMHQPPSFDASTYELWVPLLSGVRIVALEGESTDLAALAATLTDRGVTVGPFSEGIFRLLAENHPESFRNLRHVTIGGDIVSSAAVRKVREHNPEARLTNSYGPTEATLAIVHHAITDEDVERNSFPIGLPLDNTRVYVLDEGMRPVPPGVTGELYVAGDGLARGYVGRPGLTAERFVADPFGPASTRMYRTGDMVRWRTDGVLEFAGRADAQVKVRGFRIELGEVESALASFDGTAQAVVVVREDRPGDKRLVAYVVPVAGTALDTAAIRSHVAATLPDYMVPSAFVPLEALPLTLTGKLNRAALPAPDYAGGGGRGPRNEREQLLCTLFAELLGVPVVTIDDNFFAMGGDSIVSIQLVSRARQAGLVLTPRDVFQYQTVAGLALVAAPDDDRRAAPDRGTGSVPMTPIMGWLRELGGPIDGFNQAVLLRVPSRLTQDSLVTAVQAVLDRHDVLRARLDRSGADGWTLDVPPAGTTDAAHCVRRVDVSAHEASALEHVLAEHAEAARRELAPDDGVMLRAVWFDAGGDRPGRLLLMLHHLVVDGVSWRILAPDLMSGWLGSAAGSEIALAPVPTSFRSWACRLAERAGTEAVEAEFPVWERMTSAPDAAIADRPLDPARDTKATARHHTVVFPAELTEPLLSTVPAAVDARVDEVLLTGFALALAEWRRRRGNGGGSPVLLSLEGHGRDETGESELSGTVGWFTAAHPLRLDPGVRWHEIRDGSPAAGTALNRVREQIRALPAKGTGYGLLRYLNPRTAAVLGRARRPQIAFNYLGRVRTDPAGPADWGAAPEAVRISPTDPEMPFSHSLELNAVAHDRLGGTELSLAWSWPAGLFEEQEIRSLTGLWSEALEALTKYALTSPDTRGLMPSDLSLVDLLQDEIDELEAEWDM</sequence>
<dbReference type="InterPro" id="IPR036736">
    <property type="entry name" value="ACP-like_sf"/>
</dbReference>
<dbReference type="InterPro" id="IPR025110">
    <property type="entry name" value="AMP-bd_C"/>
</dbReference>
<evidence type="ECO:0000256" key="6">
    <source>
        <dbReference type="ARBA" id="ARBA00023194"/>
    </source>
</evidence>
<dbReference type="PROSITE" id="PS00455">
    <property type="entry name" value="AMP_BINDING"/>
    <property type="match status" value="4"/>
</dbReference>
<dbReference type="GO" id="GO:0031177">
    <property type="term" value="F:phosphopantetheine binding"/>
    <property type="evidence" value="ECO:0007669"/>
    <property type="project" value="InterPro"/>
</dbReference>
<dbReference type="Proteomes" id="UP000325563">
    <property type="component" value="Chromosome"/>
</dbReference>
<dbReference type="GeneID" id="95614471"/>
<evidence type="ECO:0000313" key="9">
    <source>
        <dbReference type="EMBL" id="QEV48481.1"/>
    </source>
</evidence>
<dbReference type="FunFam" id="2.30.38.10:FF:000001">
    <property type="entry name" value="Non-ribosomal peptide synthetase PvdI"/>
    <property type="match status" value="4"/>
</dbReference>
<dbReference type="SUPFAM" id="SSF56801">
    <property type="entry name" value="Acetyl-CoA synthetase-like"/>
    <property type="match status" value="4"/>
</dbReference>
<dbReference type="GO" id="GO:0003824">
    <property type="term" value="F:catalytic activity"/>
    <property type="evidence" value="ECO:0007669"/>
    <property type="project" value="InterPro"/>
</dbReference>
<evidence type="ECO:0000256" key="4">
    <source>
        <dbReference type="ARBA" id="ARBA00022553"/>
    </source>
</evidence>
<dbReference type="Gene3D" id="2.30.38.10">
    <property type="entry name" value="Luciferase, Domain 3"/>
    <property type="match status" value="3"/>
</dbReference>
<dbReference type="InterPro" id="IPR042099">
    <property type="entry name" value="ANL_N_sf"/>
</dbReference>
<dbReference type="Pfam" id="PF13193">
    <property type="entry name" value="AMP-binding_C"/>
    <property type="match status" value="3"/>
</dbReference>
<name>A0A5J6JFF9_STRVI</name>
<dbReference type="Gene3D" id="3.30.300.30">
    <property type="match status" value="4"/>
</dbReference>
<dbReference type="RefSeq" id="WP_150529337.1">
    <property type="nucleotide sequence ID" value="NZ_BNBW01000026.1"/>
</dbReference>
<dbReference type="GO" id="GO:0043041">
    <property type="term" value="P:amino acid activation for nonribosomal peptide biosynthetic process"/>
    <property type="evidence" value="ECO:0007669"/>
    <property type="project" value="TreeGrafter"/>
</dbReference>
<dbReference type="FunFam" id="3.40.50.12780:FF:000012">
    <property type="entry name" value="Non-ribosomal peptide synthetase"/>
    <property type="match status" value="3"/>
</dbReference>
<dbReference type="CDD" id="cd05930">
    <property type="entry name" value="A_NRPS"/>
    <property type="match status" value="2"/>
</dbReference>
<dbReference type="PANTHER" id="PTHR45527:SF1">
    <property type="entry name" value="FATTY ACID SYNTHASE"/>
    <property type="match status" value="1"/>
</dbReference>
<dbReference type="InterPro" id="IPR009081">
    <property type="entry name" value="PP-bd_ACP"/>
</dbReference>
<dbReference type="SMART" id="SM00823">
    <property type="entry name" value="PKS_PP"/>
    <property type="match status" value="4"/>
</dbReference>
<comment type="cofactor">
    <cofactor evidence="1">
        <name>pantetheine 4'-phosphate</name>
        <dbReference type="ChEBI" id="CHEBI:47942"/>
    </cofactor>
</comment>
<dbReference type="InterPro" id="IPR020806">
    <property type="entry name" value="PKS_PP-bd"/>
</dbReference>
<keyword evidence="10" id="KW-1185">Reference proteome</keyword>
<dbReference type="Gene3D" id="3.40.50.980">
    <property type="match status" value="6"/>
</dbReference>
<feature type="domain" description="Carrier" evidence="8">
    <location>
        <begin position="973"/>
        <end position="1048"/>
    </location>
</feature>
<dbReference type="NCBIfam" id="NF003417">
    <property type="entry name" value="PRK04813.1"/>
    <property type="match status" value="4"/>
</dbReference>
<dbReference type="InterPro" id="IPR023213">
    <property type="entry name" value="CAT-like_dom_sf"/>
</dbReference>
<dbReference type="InterPro" id="IPR020845">
    <property type="entry name" value="AMP-binding_CS"/>
</dbReference>
<dbReference type="EMBL" id="CP023692">
    <property type="protein sequence ID" value="QEV48481.1"/>
    <property type="molecule type" value="Genomic_DNA"/>
</dbReference>
<dbReference type="Pfam" id="PF00550">
    <property type="entry name" value="PP-binding"/>
    <property type="match status" value="4"/>
</dbReference>
<reference evidence="9 10" key="1">
    <citation type="submission" date="2017-09" db="EMBL/GenBank/DDBJ databases">
        <authorList>
            <person name="Lee N."/>
            <person name="Cho B.-K."/>
        </authorList>
    </citation>
    <scope>NUCLEOTIDE SEQUENCE [LARGE SCALE GENOMIC DNA]</scope>
    <source>
        <strain evidence="9 10">ATCC 27476</strain>
    </source>
</reference>
<dbReference type="GO" id="GO:0072330">
    <property type="term" value="P:monocarboxylic acid biosynthetic process"/>
    <property type="evidence" value="ECO:0007669"/>
    <property type="project" value="UniProtKB-ARBA"/>
</dbReference>
<dbReference type="SUPFAM" id="SSF47336">
    <property type="entry name" value="ACP-like"/>
    <property type="match status" value="4"/>
</dbReference>
<dbReference type="GO" id="GO:0008610">
    <property type="term" value="P:lipid biosynthetic process"/>
    <property type="evidence" value="ECO:0007669"/>
    <property type="project" value="UniProtKB-ARBA"/>
</dbReference>
<feature type="domain" description="Carrier" evidence="8">
    <location>
        <begin position="4150"/>
        <end position="4224"/>
    </location>
</feature>
<evidence type="ECO:0000256" key="5">
    <source>
        <dbReference type="ARBA" id="ARBA00022737"/>
    </source>
</evidence>
<dbReference type="InterPro" id="IPR010071">
    <property type="entry name" value="AA_adenyl_dom"/>
</dbReference>
<dbReference type="GO" id="GO:0005829">
    <property type="term" value="C:cytosol"/>
    <property type="evidence" value="ECO:0007669"/>
    <property type="project" value="TreeGrafter"/>
</dbReference>
<organism evidence="9 10">
    <name type="scientific">Streptomyces vinaceus</name>
    <dbReference type="NCBI Taxonomy" id="1960"/>
    <lineage>
        <taxon>Bacteria</taxon>
        <taxon>Bacillati</taxon>
        <taxon>Actinomycetota</taxon>
        <taxon>Actinomycetes</taxon>
        <taxon>Kitasatosporales</taxon>
        <taxon>Streptomycetaceae</taxon>
        <taxon>Streptomyces</taxon>
    </lineage>
</organism>
<dbReference type="FunFam" id="1.10.1200.10:FF:000005">
    <property type="entry name" value="Nonribosomal peptide synthetase 1"/>
    <property type="match status" value="3"/>
</dbReference>
<dbReference type="CDD" id="cd17652">
    <property type="entry name" value="A_NRPS_CmdD_like"/>
    <property type="match status" value="1"/>
</dbReference>
<keyword evidence="5" id="KW-0677">Repeat</keyword>
<dbReference type="KEGG" id="svn:CP980_28415"/>
<dbReference type="Pfam" id="PF00668">
    <property type="entry name" value="Condensation"/>
    <property type="match status" value="5"/>
</dbReference>
<evidence type="ECO:0000313" key="10">
    <source>
        <dbReference type="Proteomes" id="UP000325563"/>
    </source>
</evidence>